<evidence type="ECO:0000256" key="2">
    <source>
        <dbReference type="ARBA" id="ARBA00008670"/>
    </source>
</evidence>
<dbReference type="PROSITE" id="PS50049">
    <property type="entry name" value="THD_2"/>
    <property type="match status" value="1"/>
</dbReference>
<dbReference type="SMR" id="A0A4D6QBD7"/>
<dbReference type="GO" id="GO:0005125">
    <property type="term" value="F:cytokine activity"/>
    <property type="evidence" value="ECO:0007669"/>
    <property type="project" value="UniProtKB-KW"/>
</dbReference>
<feature type="domain" description="THD" evidence="6">
    <location>
        <begin position="156"/>
        <end position="306"/>
    </location>
</feature>
<comment type="subcellular location">
    <subcellularLocation>
        <location evidence="1">Membrane</location>
    </subcellularLocation>
</comment>
<comment type="similarity">
    <text evidence="2">Belongs to the tumor necrosis factor family.</text>
</comment>
<evidence type="ECO:0000259" key="6">
    <source>
        <dbReference type="PROSITE" id="PS50049"/>
    </source>
</evidence>
<proteinExistence type="evidence at transcript level"/>
<keyword evidence="3" id="KW-0202">Cytokine</keyword>
<dbReference type="SUPFAM" id="SSF49842">
    <property type="entry name" value="TNF-like"/>
    <property type="match status" value="1"/>
</dbReference>
<evidence type="ECO:0000256" key="5">
    <source>
        <dbReference type="SAM" id="Phobius"/>
    </source>
</evidence>
<dbReference type="GO" id="GO:0005164">
    <property type="term" value="F:tumor necrosis factor receptor binding"/>
    <property type="evidence" value="ECO:0007669"/>
    <property type="project" value="InterPro"/>
</dbReference>
<dbReference type="PANTHER" id="PTHR11471:SF13">
    <property type="entry name" value="TNF FAMILY PROFILE DOMAIN-CONTAINING PROTEIN"/>
    <property type="match status" value="1"/>
</dbReference>
<dbReference type="PANTHER" id="PTHR11471">
    <property type="entry name" value="TUMOR NECROSIS FACTOR FAMILY MEMBER"/>
    <property type="match status" value="1"/>
</dbReference>
<dbReference type="EMBL" id="MH910627">
    <property type="protein sequence ID" value="QCF41917.1"/>
    <property type="molecule type" value="mRNA"/>
</dbReference>
<organism evidence="7">
    <name type="scientific">Strongylocentrotus intermedius</name>
    <name type="common">Sea urchin</name>
    <dbReference type="NCBI Taxonomy" id="7667"/>
    <lineage>
        <taxon>Eukaryota</taxon>
        <taxon>Metazoa</taxon>
        <taxon>Echinodermata</taxon>
        <taxon>Eleutherozoa</taxon>
        <taxon>Echinozoa</taxon>
        <taxon>Echinoidea</taxon>
        <taxon>Euechinoidea</taxon>
        <taxon>Echinacea</taxon>
        <taxon>Camarodonta</taxon>
        <taxon>Echinidea</taxon>
        <taxon>Strongylocentrotidae</taxon>
        <taxon>Strongylocentrotus</taxon>
    </lineage>
</organism>
<accession>A0A4D6QBD7</accession>
<dbReference type="Pfam" id="PF00229">
    <property type="entry name" value="TNF"/>
    <property type="match status" value="1"/>
</dbReference>
<dbReference type="GO" id="GO:0006955">
    <property type="term" value="P:immune response"/>
    <property type="evidence" value="ECO:0007669"/>
    <property type="project" value="InterPro"/>
</dbReference>
<name>A0A4D6QBD7_STRIE</name>
<gene>
    <name evidence="7" type="primary">TNFSF14</name>
</gene>
<dbReference type="GO" id="GO:0005615">
    <property type="term" value="C:extracellular space"/>
    <property type="evidence" value="ECO:0007669"/>
    <property type="project" value="UniProtKB-KW"/>
</dbReference>
<dbReference type="InterPro" id="IPR006052">
    <property type="entry name" value="TNF_dom"/>
</dbReference>
<sequence>MSITMSNDKQLLHPDVHCHVDVSENHKPMKMSDVQRLAMLRAKAKSESGNFSCVDFFKTLLFIATVCTFAFVFYRIAVLQQDVDSLSRRLEVLRTTSLDDAYRRNNRPCNCTVPPYYNRRFRRSLSGTQQGSEDASGAAASNNAIDPQIHSSSDGFSAHLRPVEGNTTLTEGQLFKWSAHKNHSFIEPAGFELLDDQYLFVQVAGYYFIYSQITFNDSLTRTIGHQMVSWGCRSSQGATILMGTSLTQQTRPDTDLSHTKKDSGYTGGVVYLAAGDYLAVRPDFGQTSKIEYARLAENTFFGAFMIKKDARGKSLKENCFN</sequence>
<dbReference type="AlphaFoldDB" id="A0A4D6QBD7"/>
<dbReference type="InterPro" id="IPR008983">
    <property type="entry name" value="Tumour_necrosis_fac-like_dom"/>
</dbReference>
<evidence type="ECO:0000256" key="4">
    <source>
        <dbReference type="ARBA" id="ARBA00023136"/>
    </source>
</evidence>
<reference evidence="7" key="1">
    <citation type="submission" date="2018-09" db="EMBL/GenBank/DDBJ databases">
        <title>Identification and functional characterization TNF superfamily member 14 (TNFSF14) in the sea urchin Strongylocentrotus intermedius.</title>
        <authorList>
            <person name="Zhan Y.Y."/>
            <person name="Li Y.Y."/>
            <person name="Chang Y.Q."/>
        </authorList>
    </citation>
    <scope>NUCLEOTIDE SEQUENCE</scope>
</reference>
<evidence type="ECO:0000256" key="3">
    <source>
        <dbReference type="ARBA" id="ARBA00022514"/>
    </source>
</evidence>
<dbReference type="GO" id="GO:0016020">
    <property type="term" value="C:membrane"/>
    <property type="evidence" value="ECO:0007669"/>
    <property type="project" value="UniProtKB-SubCell"/>
</dbReference>
<keyword evidence="5" id="KW-0812">Transmembrane</keyword>
<evidence type="ECO:0000313" key="7">
    <source>
        <dbReference type="EMBL" id="QCF41917.1"/>
    </source>
</evidence>
<dbReference type="Gene3D" id="2.60.120.40">
    <property type="match status" value="1"/>
</dbReference>
<keyword evidence="4 5" id="KW-0472">Membrane</keyword>
<protein>
    <submittedName>
        <fullName evidence="7">Tumor necrosis factor superfamily member 14</fullName>
    </submittedName>
</protein>
<keyword evidence="5" id="KW-1133">Transmembrane helix</keyword>
<dbReference type="SMART" id="SM00207">
    <property type="entry name" value="TNF"/>
    <property type="match status" value="1"/>
</dbReference>
<evidence type="ECO:0000256" key="1">
    <source>
        <dbReference type="ARBA" id="ARBA00004370"/>
    </source>
</evidence>
<feature type="transmembrane region" description="Helical" evidence="5">
    <location>
        <begin position="60"/>
        <end position="79"/>
    </location>
</feature>